<evidence type="ECO:0000313" key="1">
    <source>
        <dbReference type="EMBL" id="MPM44238.1"/>
    </source>
</evidence>
<proteinExistence type="predicted"/>
<dbReference type="EMBL" id="VSSQ01010400">
    <property type="protein sequence ID" value="MPM44238.1"/>
    <property type="molecule type" value="Genomic_DNA"/>
</dbReference>
<gene>
    <name evidence="1" type="ORF">SDC9_90916</name>
</gene>
<comment type="caution">
    <text evidence="1">The sequence shown here is derived from an EMBL/GenBank/DDBJ whole genome shotgun (WGS) entry which is preliminary data.</text>
</comment>
<dbReference type="AlphaFoldDB" id="A0A644ZUX8"/>
<accession>A0A644ZUX8</accession>
<sequence length="153" mass="17884">MWHLEVKNQFETHQIVQPIFISTENNSFPAFAQSIWDKLIQESNYFDCLGVLSLNESKNIFKTISNKAEELLLVKYEEFEKLILQNTSKIKSNKEKAFSFQEKQMNRIGIENIKQARLGRLYKEKEIWESTFSSASQIVPSLTCLLMVNIVNE</sequence>
<organism evidence="1">
    <name type="scientific">bioreactor metagenome</name>
    <dbReference type="NCBI Taxonomy" id="1076179"/>
    <lineage>
        <taxon>unclassified sequences</taxon>
        <taxon>metagenomes</taxon>
        <taxon>ecological metagenomes</taxon>
    </lineage>
</organism>
<protein>
    <submittedName>
        <fullName evidence="1">Uncharacterized protein</fullName>
    </submittedName>
</protein>
<name>A0A644ZUX8_9ZZZZ</name>
<reference evidence="1" key="1">
    <citation type="submission" date="2019-08" db="EMBL/GenBank/DDBJ databases">
        <authorList>
            <person name="Kucharzyk K."/>
            <person name="Murdoch R.W."/>
            <person name="Higgins S."/>
            <person name="Loffler F."/>
        </authorList>
    </citation>
    <scope>NUCLEOTIDE SEQUENCE</scope>
</reference>